<protein>
    <submittedName>
        <fullName evidence="1">Uncharacterized protein</fullName>
    </submittedName>
</protein>
<proteinExistence type="predicted"/>
<gene>
    <name evidence="1" type="ORF">L249_0328</name>
</gene>
<dbReference type="EMBL" id="LKCN02000007">
    <property type="protein sequence ID" value="RCI13333.1"/>
    <property type="molecule type" value="Genomic_DNA"/>
</dbReference>
<accession>A0A367LFX9</accession>
<dbReference type="AlphaFoldDB" id="A0A367LFX9"/>
<evidence type="ECO:0000313" key="2">
    <source>
        <dbReference type="Proteomes" id="UP000253664"/>
    </source>
</evidence>
<name>A0A367LFX9_9HYPO</name>
<comment type="caution">
    <text evidence="1">The sequence shown here is derived from an EMBL/GenBank/DDBJ whole genome shotgun (WGS) entry which is preliminary data.</text>
</comment>
<dbReference type="Proteomes" id="UP000253664">
    <property type="component" value="Unassembled WGS sequence"/>
</dbReference>
<sequence>MAQVYFDRLWTFPLPPSPRHCPPPIFFPRPLWPTGCIMSVAAVQPSSSSLHVTFSNLELANRKKGHIRMGFSYLLFFLFPSTKMKGRNGQKQIKKNEKKRGGGAKLSSALSSLDLSASETVQFYHSAYGTMQDTDRQTLRALVEMGGTGNKVGWCCFGSGKWVYDAWPCSSTPNPSLLFRYDDSSTAPNPSRDRSCLFSAMHVNFSSLFL</sequence>
<reference evidence="1 2" key="1">
    <citation type="journal article" date="2015" name="BMC Genomics">
        <title>Insights from the genome of Ophiocordyceps polyrhachis-furcata to pathogenicity and host specificity in insect fungi.</title>
        <authorList>
            <person name="Wichadakul D."/>
            <person name="Kobmoo N."/>
            <person name="Ingsriswang S."/>
            <person name="Tangphatsornruang S."/>
            <person name="Chantasingh D."/>
            <person name="Luangsa-ard J.J."/>
            <person name="Eurwilaichitr L."/>
        </authorList>
    </citation>
    <scope>NUCLEOTIDE SEQUENCE [LARGE SCALE GENOMIC DNA]</scope>
    <source>
        <strain evidence="1 2">BCC 54312</strain>
    </source>
</reference>
<evidence type="ECO:0000313" key="1">
    <source>
        <dbReference type="EMBL" id="RCI13333.1"/>
    </source>
</evidence>
<organism evidence="1 2">
    <name type="scientific">Ophiocordyceps polyrhachis-furcata BCC 54312</name>
    <dbReference type="NCBI Taxonomy" id="1330021"/>
    <lineage>
        <taxon>Eukaryota</taxon>
        <taxon>Fungi</taxon>
        <taxon>Dikarya</taxon>
        <taxon>Ascomycota</taxon>
        <taxon>Pezizomycotina</taxon>
        <taxon>Sordariomycetes</taxon>
        <taxon>Hypocreomycetidae</taxon>
        <taxon>Hypocreales</taxon>
        <taxon>Ophiocordycipitaceae</taxon>
        <taxon>Ophiocordyceps</taxon>
    </lineage>
</organism>
<keyword evidence="2" id="KW-1185">Reference proteome</keyword>